<dbReference type="AlphaFoldDB" id="A0A7G5DL60"/>
<proteinExistence type="predicted"/>
<name>A0A7G5DL60_9PSED</name>
<dbReference type="RefSeq" id="WP_182368536.1">
    <property type="nucleotide sequence ID" value="NZ_CP059139.1"/>
</dbReference>
<evidence type="ECO:0000313" key="1">
    <source>
        <dbReference type="EMBL" id="QMV62485.1"/>
    </source>
</evidence>
<accession>A0A7G5DL60</accession>
<evidence type="ECO:0000313" key="2">
    <source>
        <dbReference type="Proteomes" id="UP000515276"/>
    </source>
</evidence>
<dbReference type="EMBL" id="CP059139">
    <property type="protein sequence ID" value="QMV62485.1"/>
    <property type="molecule type" value="Genomic_DNA"/>
</dbReference>
<dbReference type="Proteomes" id="UP000515276">
    <property type="component" value="Chromosome"/>
</dbReference>
<keyword evidence="2" id="KW-1185">Reference proteome</keyword>
<gene>
    <name evidence="1" type="ORF">HS968_21015</name>
</gene>
<sequence>MKKLLTLAFVLILLPILNGCGTLFARSSEATSGERYVDYYKGTHGDLMLLGFSSAGSGSGNPHAVICWFTIVCPVLTVVSLPADIVIDTALLPVDALVNQ</sequence>
<organism evidence="1 2">
    <name type="scientific">Pseudomonas berkeleyensis</name>
    <dbReference type="NCBI Taxonomy" id="2726956"/>
    <lineage>
        <taxon>Bacteria</taxon>
        <taxon>Pseudomonadati</taxon>
        <taxon>Pseudomonadota</taxon>
        <taxon>Gammaproteobacteria</taxon>
        <taxon>Pseudomonadales</taxon>
        <taxon>Pseudomonadaceae</taxon>
        <taxon>Pseudomonas</taxon>
    </lineage>
</organism>
<keyword evidence="1" id="KW-0449">Lipoprotein</keyword>
<reference evidence="1 2" key="1">
    <citation type="journal article" date="2020" name="G3 (Bethesda)">
        <title>CeMbio - The Caenorhabditis elegans Microbiome Resource.</title>
        <authorList>
            <person name="Dirksen P."/>
            <person name="Assie A."/>
            <person name="Zimmermann J."/>
            <person name="Zhang F."/>
            <person name="Tietje A.M."/>
            <person name="Marsh S.A."/>
            <person name="Felix M.A."/>
            <person name="Shapira M."/>
            <person name="Kaleta C."/>
            <person name="Schulenburg H."/>
            <person name="Samuel B."/>
        </authorList>
    </citation>
    <scope>NUCLEOTIDE SEQUENCE [LARGE SCALE GENOMIC DNA]</scope>
    <source>
        <strain evidence="1 2">MSPm1</strain>
    </source>
</reference>
<protein>
    <submittedName>
        <fullName evidence="1">YceK/YidQ family lipoprotein</fullName>
    </submittedName>
</protein>